<dbReference type="PROSITE" id="PS50206">
    <property type="entry name" value="RHODANESE_3"/>
    <property type="match status" value="1"/>
</dbReference>
<evidence type="ECO:0000256" key="2">
    <source>
        <dbReference type="ARBA" id="ARBA00034301"/>
    </source>
</evidence>
<dbReference type="CDD" id="cd07724">
    <property type="entry name" value="POD-like_MBL-fold"/>
    <property type="match status" value="1"/>
</dbReference>
<dbReference type="Pfam" id="PF00581">
    <property type="entry name" value="Rhodanese"/>
    <property type="match status" value="1"/>
</dbReference>
<dbReference type="SUPFAM" id="SSF56281">
    <property type="entry name" value="Metallo-hydrolase/oxidoreductase"/>
    <property type="match status" value="1"/>
</dbReference>
<dbReference type="Pfam" id="PF00753">
    <property type="entry name" value="Lactamase_B"/>
    <property type="match status" value="1"/>
</dbReference>
<dbReference type="Gene3D" id="3.60.15.10">
    <property type="entry name" value="Ribonuclease Z/Hydroxyacylglutathione hydrolase-like"/>
    <property type="match status" value="1"/>
</dbReference>
<evidence type="ECO:0000313" key="6">
    <source>
        <dbReference type="Proteomes" id="UP001589776"/>
    </source>
</evidence>
<protein>
    <submittedName>
        <fullName evidence="5">MBL fold metallo-hydrolase</fullName>
    </submittedName>
</protein>
<keyword evidence="6" id="KW-1185">Reference proteome</keyword>
<reference evidence="5 6" key="1">
    <citation type="submission" date="2024-09" db="EMBL/GenBank/DDBJ databases">
        <authorList>
            <person name="Sun Q."/>
            <person name="Mori K."/>
        </authorList>
    </citation>
    <scope>NUCLEOTIDE SEQUENCE [LARGE SCALE GENOMIC DNA]</scope>
    <source>
        <strain evidence="5 6">CCM 7759</strain>
    </source>
</reference>
<evidence type="ECO:0000259" key="4">
    <source>
        <dbReference type="PROSITE" id="PS50206"/>
    </source>
</evidence>
<dbReference type="SUPFAM" id="SSF52821">
    <property type="entry name" value="Rhodanese/Cell cycle control phosphatase"/>
    <property type="match status" value="1"/>
</dbReference>
<dbReference type="RefSeq" id="WP_377471778.1">
    <property type="nucleotide sequence ID" value="NZ_JBHLWN010000073.1"/>
</dbReference>
<comment type="function">
    <text evidence="2">Counteracts the endogenous Pycsar antiviral defense system. Phosphodiesterase that enables metal-dependent hydrolysis of host cyclic nucleotide Pycsar defense signals such as cCMP and cUMP.</text>
</comment>
<dbReference type="InterPro" id="IPR001279">
    <property type="entry name" value="Metallo-B-lactamas"/>
</dbReference>
<dbReference type="InterPro" id="IPR036873">
    <property type="entry name" value="Rhodanese-like_dom_sf"/>
</dbReference>
<dbReference type="Gene3D" id="3.40.250.10">
    <property type="entry name" value="Rhodanese-like domain"/>
    <property type="match status" value="1"/>
</dbReference>
<dbReference type="InterPro" id="IPR051682">
    <property type="entry name" value="Mito_Persulfide_Diox"/>
</dbReference>
<dbReference type="PANTHER" id="PTHR43084">
    <property type="entry name" value="PERSULFIDE DIOXYGENASE ETHE1"/>
    <property type="match status" value="1"/>
</dbReference>
<accession>A0ABV6DP42</accession>
<comment type="catalytic activity">
    <reaction evidence="1">
        <text>3',5'-cyclic CMP + H2O = CMP + H(+)</text>
        <dbReference type="Rhea" id="RHEA:72675"/>
        <dbReference type="ChEBI" id="CHEBI:15377"/>
        <dbReference type="ChEBI" id="CHEBI:15378"/>
        <dbReference type="ChEBI" id="CHEBI:58003"/>
        <dbReference type="ChEBI" id="CHEBI:60377"/>
    </reaction>
    <physiologicalReaction direction="left-to-right" evidence="1">
        <dbReference type="Rhea" id="RHEA:72676"/>
    </physiologicalReaction>
</comment>
<dbReference type="InterPro" id="IPR044528">
    <property type="entry name" value="POD-like_MBL-fold"/>
</dbReference>
<dbReference type="SMART" id="SM00450">
    <property type="entry name" value="RHOD"/>
    <property type="match status" value="1"/>
</dbReference>
<dbReference type="PANTHER" id="PTHR43084:SF7">
    <property type="entry name" value="BETA-LACTAMASE DOMAIN PROTEIN"/>
    <property type="match status" value="1"/>
</dbReference>
<organism evidence="5 6">
    <name type="scientific">Paenibacillus chartarius</name>
    <dbReference type="NCBI Taxonomy" id="747481"/>
    <lineage>
        <taxon>Bacteria</taxon>
        <taxon>Bacillati</taxon>
        <taxon>Bacillota</taxon>
        <taxon>Bacilli</taxon>
        <taxon>Bacillales</taxon>
        <taxon>Paenibacillaceae</taxon>
        <taxon>Paenibacillus</taxon>
    </lineage>
</organism>
<comment type="caution">
    <text evidence="5">The sequence shown here is derived from an EMBL/GenBank/DDBJ whole genome shotgun (WGS) entry which is preliminary data.</text>
</comment>
<dbReference type="Proteomes" id="UP001589776">
    <property type="component" value="Unassembled WGS sequence"/>
</dbReference>
<comment type="catalytic activity">
    <reaction evidence="3">
        <text>3',5'-cyclic UMP + H2O = UMP + H(+)</text>
        <dbReference type="Rhea" id="RHEA:70575"/>
        <dbReference type="ChEBI" id="CHEBI:15377"/>
        <dbReference type="ChEBI" id="CHEBI:15378"/>
        <dbReference type="ChEBI" id="CHEBI:57865"/>
        <dbReference type="ChEBI" id="CHEBI:184387"/>
    </reaction>
    <physiologicalReaction direction="left-to-right" evidence="3">
        <dbReference type="Rhea" id="RHEA:70576"/>
    </physiologicalReaction>
</comment>
<evidence type="ECO:0000256" key="3">
    <source>
        <dbReference type="ARBA" id="ARBA00048505"/>
    </source>
</evidence>
<feature type="domain" description="Rhodanese" evidence="4">
    <location>
        <begin position="18"/>
        <end position="113"/>
    </location>
</feature>
<dbReference type="InterPro" id="IPR001763">
    <property type="entry name" value="Rhodanese-like_dom"/>
</dbReference>
<proteinExistence type="predicted"/>
<gene>
    <name evidence="5" type="ORF">ACFFK0_18435</name>
</gene>
<evidence type="ECO:0000256" key="1">
    <source>
        <dbReference type="ARBA" id="ARBA00034221"/>
    </source>
</evidence>
<dbReference type="SMART" id="SM00849">
    <property type="entry name" value="Lactamase_B"/>
    <property type="match status" value="1"/>
</dbReference>
<evidence type="ECO:0000313" key="5">
    <source>
        <dbReference type="EMBL" id="MFC0214412.1"/>
    </source>
</evidence>
<name>A0ABV6DP42_9BACL</name>
<dbReference type="InterPro" id="IPR036866">
    <property type="entry name" value="RibonucZ/Hydroxyglut_hydro"/>
</dbReference>
<sequence length="380" mass="42630">MSKVQRITVEQLNEKMNDGKGVFILDVRNEEDYREWKIEGKQATSINVPYFHFLEEDENHFKDLPRDRDIVVVCAKGGSSEFIVDLLKERGYRGYSLQEAMLAWSQFYHPTAVAEENRMQLIQINRLSKGCLSYVIVSDGKAMIVDPNLNIDVYQEMSRQQSFSIEHVVDSHLHADHISGGPRLAQATGATYYISSSEAKGTDLAYEPLEHHREIRFGNVQVDVLAIPTPGHTPGSTSFLVNGNYLLSGDTIFVGGLGRPDLGGKAKEWAQDLYDTVFGKLNDLADDVLVLPAHYADIREMNERGIVGATLGDIRNDNEIMRTQNREVFTEYVAGAVTSEKPPNFEEIIAINRGELQVDPEKAIDLEIGPNRCAVHHHSN</sequence>
<dbReference type="EMBL" id="JBHLWN010000073">
    <property type="protein sequence ID" value="MFC0214412.1"/>
    <property type="molecule type" value="Genomic_DNA"/>
</dbReference>